<protein>
    <submittedName>
        <fullName evidence="1">Uncharacterized protein</fullName>
    </submittedName>
</protein>
<comment type="caution">
    <text evidence="1">The sequence shown here is derived from an EMBL/GenBank/DDBJ whole genome shotgun (WGS) entry which is preliminary data.</text>
</comment>
<accession>A0A4Y2K6K6</accession>
<gene>
    <name evidence="1" type="ORF">AVEN_273388_1</name>
</gene>
<organism evidence="1 2">
    <name type="scientific">Araneus ventricosus</name>
    <name type="common">Orbweaver spider</name>
    <name type="synonym">Epeira ventricosa</name>
    <dbReference type="NCBI Taxonomy" id="182803"/>
    <lineage>
        <taxon>Eukaryota</taxon>
        <taxon>Metazoa</taxon>
        <taxon>Ecdysozoa</taxon>
        <taxon>Arthropoda</taxon>
        <taxon>Chelicerata</taxon>
        <taxon>Arachnida</taxon>
        <taxon>Araneae</taxon>
        <taxon>Araneomorphae</taxon>
        <taxon>Entelegynae</taxon>
        <taxon>Araneoidea</taxon>
        <taxon>Araneidae</taxon>
        <taxon>Araneus</taxon>
    </lineage>
</organism>
<dbReference type="Proteomes" id="UP000499080">
    <property type="component" value="Unassembled WGS sequence"/>
</dbReference>
<evidence type="ECO:0000313" key="1">
    <source>
        <dbReference type="EMBL" id="GBM98363.1"/>
    </source>
</evidence>
<dbReference type="AlphaFoldDB" id="A0A4Y2K6K6"/>
<evidence type="ECO:0000313" key="2">
    <source>
        <dbReference type="Proteomes" id="UP000499080"/>
    </source>
</evidence>
<proteinExistence type="predicted"/>
<keyword evidence="2" id="KW-1185">Reference proteome</keyword>
<name>A0A4Y2K6K6_ARAVE</name>
<sequence>MPPKKRRSPNDLPEACEMQPRFNLGSTVLKSIWQELHSPAPQGSRLFSLAVLQTCFKKKGICNSCEDILFERVHRVVSALFISAKIILPPLNLSCLICHFSA</sequence>
<dbReference type="EMBL" id="BGPR01004316">
    <property type="protein sequence ID" value="GBM98363.1"/>
    <property type="molecule type" value="Genomic_DNA"/>
</dbReference>
<reference evidence="1 2" key="1">
    <citation type="journal article" date="2019" name="Sci. Rep.">
        <title>Orb-weaving spider Araneus ventricosus genome elucidates the spidroin gene catalogue.</title>
        <authorList>
            <person name="Kono N."/>
            <person name="Nakamura H."/>
            <person name="Ohtoshi R."/>
            <person name="Moran D.A.P."/>
            <person name="Shinohara A."/>
            <person name="Yoshida Y."/>
            <person name="Fujiwara M."/>
            <person name="Mori M."/>
            <person name="Tomita M."/>
            <person name="Arakawa K."/>
        </authorList>
    </citation>
    <scope>NUCLEOTIDE SEQUENCE [LARGE SCALE GENOMIC DNA]</scope>
</reference>